<dbReference type="InterPro" id="IPR008462">
    <property type="entry name" value="CsbD"/>
</dbReference>
<protein>
    <recommendedName>
        <fullName evidence="3">CsbD-like domain-containing protein</fullName>
    </recommendedName>
</protein>
<evidence type="ECO:0000313" key="5">
    <source>
        <dbReference type="Proteomes" id="UP000234331"/>
    </source>
</evidence>
<feature type="compositionally biased region" description="Basic and acidic residues" evidence="2">
    <location>
        <begin position="1"/>
        <end position="22"/>
    </location>
</feature>
<name>A0A2I2KJQ7_9ACTN</name>
<evidence type="ECO:0000256" key="2">
    <source>
        <dbReference type="SAM" id="MobiDB-lite"/>
    </source>
</evidence>
<feature type="compositionally biased region" description="Basic and acidic residues" evidence="2">
    <location>
        <begin position="35"/>
        <end position="57"/>
    </location>
</feature>
<feature type="domain" description="CsbD-like" evidence="3">
    <location>
        <begin position="5"/>
        <end position="56"/>
    </location>
</feature>
<dbReference type="RefSeq" id="WP_243407112.1">
    <property type="nucleotide sequence ID" value="NZ_FZMO01000021.1"/>
</dbReference>
<accession>A0A2I2KJQ7</accession>
<evidence type="ECO:0000256" key="1">
    <source>
        <dbReference type="ARBA" id="ARBA00009129"/>
    </source>
</evidence>
<gene>
    <name evidence="4" type="ORF">FRACA_1170014</name>
</gene>
<dbReference type="InterPro" id="IPR036629">
    <property type="entry name" value="YjbJ_sf"/>
</dbReference>
<dbReference type="Proteomes" id="UP000234331">
    <property type="component" value="Unassembled WGS sequence"/>
</dbReference>
<proteinExistence type="inferred from homology"/>
<organism evidence="4 5">
    <name type="scientific">Frankia canadensis</name>
    <dbReference type="NCBI Taxonomy" id="1836972"/>
    <lineage>
        <taxon>Bacteria</taxon>
        <taxon>Bacillati</taxon>
        <taxon>Actinomycetota</taxon>
        <taxon>Actinomycetes</taxon>
        <taxon>Frankiales</taxon>
        <taxon>Frankiaceae</taxon>
        <taxon>Frankia</taxon>
    </lineage>
</organism>
<feature type="region of interest" description="Disordered" evidence="2">
    <location>
        <begin position="1"/>
        <end position="57"/>
    </location>
</feature>
<dbReference type="AlphaFoldDB" id="A0A2I2KJQ7"/>
<dbReference type="EMBL" id="FZMO01000021">
    <property type="protein sequence ID" value="SNQ45898.1"/>
    <property type="molecule type" value="Genomic_DNA"/>
</dbReference>
<sequence>MSFVDKVRNKMDELRGRGKESAGKATGNPGTQGEGRGERTVADLRQAGEKVKDSFRR</sequence>
<dbReference type="Pfam" id="PF05532">
    <property type="entry name" value="CsbD"/>
    <property type="match status" value="1"/>
</dbReference>
<evidence type="ECO:0000313" key="4">
    <source>
        <dbReference type="EMBL" id="SNQ45898.1"/>
    </source>
</evidence>
<reference evidence="4 5" key="1">
    <citation type="submission" date="2017-06" db="EMBL/GenBank/DDBJ databases">
        <authorList>
            <person name="Kim H.J."/>
            <person name="Triplett B.A."/>
        </authorList>
    </citation>
    <scope>NUCLEOTIDE SEQUENCE [LARGE SCALE GENOMIC DNA]</scope>
    <source>
        <strain evidence="4">FRACA_ARgP5</strain>
    </source>
</reference>
<evidence type="ECO:0000259" key="3">
    <source>
        <dbReference type="Pfam" id="PF05532"/>
    </source>
</evidence>
<comment type="similarity">
    <text evidence="1">Belongs to the UPF0337 (CsbD) family.</text>
</comment>
<dbReference type="SUPFAM" id="SSF69047">
    <property type="entry name" value="Hypothetical protein YjbJ"/>
    <property type="match status" value="1"/>
</dbReference>
<keyword evidence="5" id="KW-1185">Reference proteome</keyword>